<feature type="chain" id="PRO_5028199022" description="Polysaccharide deacetylase" evidence="1">
    <location>
        <begin position="34"/>
        <end position="321"/>
    </location>
</feature>
<dbReference type="Gene3D" id="3.20.20.370">
    <property type="entry name" value="Glycoside hydrolase/deacetylase"/>
    <property type="match status" value="1"/>
</dbReference>
<dbReference type="InterPro" id="IPR011330">
    <property type="entry name" value="Glyco_hydro/deAcase_b/a-brl"/>
</dbReference>
<gene>
    <name evidence="2" type="ORF">GMST_39590</name>
</gene>
<keyword evidence="1" id="KW-0732">Signal</keyword>
<dbReference type="GO" id="GO:0005975">
    <property type="term" value="P:carbohydrate metabolic process"/>
    <property type="evidence" value="ECO:0007669"/>
    <property type="project" value="InterPro"/>
</dbReference>
<dbReference type="Proteomes" id="UP000556026">
    <property type="component" value="Unassembled WGS sequence"/>
</dbReference>
<evidence type="ECO:0000313" key="3">
    <source>
        <dbReference type="Proteomes" id="UP000556026"/>
    </source>
</evidence>
<dbReference type="SUPFAM" id="SSF88713">
    <property type="entry name" value="Glycoside hydrolase/deacetylase"/>
    <property type="match status" value="1"/>
</dbReference>
<evidence type="ECO:0000313" key="2">
    <source>
        <dbReference type="EMBL" id="GFO61634.1"/>
    </source>
</evidence>
<name>A0A6V8MNW2_9BACT</name>
<evidence type="ECO:0000256" key="1">
    <source>
        <dbReference type="SAM" id="SignalP"/>
    </source>
</evidence>
<accession>A0A6V8MNW2</accession>
<protein>
    <recommendedName>
        <fullName evidence="4">Polysaccharide deacetylase</fullName>
    </recommendedName>
</protein>
<sequence>MFPVRSALVPLCSALLALVLLIPLVLAPAQARAAAESQITEYRVVRSLVRDTAGRQRLAIRSFRCDGIPHLLVVDPLSFATFDLPASELSTEVPAAENALAATPFGRALKSSTAAPFPLQNDGATRAEAPLGGVCLTVDLCPSKRSFERELFDTLVDGAAPVPVAVAVTGAWLLSHPEELAYLKRESAAGKLVITWMNHSLHHPYDPQAPLARTFLLTPGTDFDAEVLEVEKLLLARGLVPSPFFRFPGLVSDAATVKRLRELSLIPIGADAWLAKGEHPKKGSFILVHGNGNEPKGIKLILPMLRRGELNLMPLSAAFGG</sequence>
<dbReference type="EMBL" id="BLXX01000017">
    <property type="protein sequence ID" value="GFO61634.1"/>
    <property type="molecule type" value="Genomic_DNA"/>
</dbReference>
<dbReference type="CDD" id="cd10963">
    <property type="entry name" value="CE4_RC0012_like"/>
    <property type="match status" value="1"/>
</dbReference>
<dbReference type="AlphaFoldDB" id="A0A6V8MNW2"/>
<keyword evidence="3" id="KW-1185">Reference proteome</keyword>
<feature type="signal peptide" evidence="1">
    <location>
        <begin position="1"/>
        <end position="33"/>
    </location>
</feature>
<proteinExistence type="predicted"/>
<evidence type="ECO:0008006" key="4">
    <source>
        <dbReference type="Google" id="ProtNLM"/>
    </source>
</evidence>
<organism evidence="2 3">
    <name type="scientific">Geomonas silvestris</name>
    <dbReference type="NCBI Taxonomy" id="2740184"/>
    <lineage>
        <taxon>Bacteria</taxon>
        <taxon>Pseudomonadati</taxon>
        <taxon>Thermodesulfobacteriota</taxon>
        <taxon>Desulfuromonadia</taxon>
        <taxon>Geobacterales</taxon>
        <taxon>Geobacteraceae</taxon>
        <taxon>Geomonas</taxon>
    </lineage>
</organism>
<reference evidence="3" key="1">
    <citation type="submission" date="2020-06" db="EMBL/GenBank/DDBJ databases">
        <title>Draft genomic sequence of Geomonas sp. Red330.</title>
        <authorList>
            <person name="Itoh H."/>
            <person name="Zhenxing X."/>
            <person name="Ushijima N."/>
            <person name="Masuda Y."/>
            <person name="Shiratori Y."/>
            <person name="Senoo K."/>
        </authorList>
    </citation>
    <scope>NUCLEOTIDE SEQUENCE [LARGE SCALE GENOMIC DNA]</scope>
    <source>
        <strain evidence="3">Red330</strain>
    </source>
</reference>
<comment type="caution">
    <text evidence="2">The sequence shown here is derived from an EMBL/GenBank/DDBJ whole genome shotgun (WGS) entry which is preliminary data.</text>
</comment>
<dbReference type="RefSeq" id="WP_183356425.1">
    <property type="nucleotide sequence ID" value="NZ_BLXX01000017.1"/>
</dbReference>